<comment type="caution">
    <text evidence="4">The sequence shown here is derived from an EMBL/GenBank/DDBJ whole genome shotgun (WGS) entry which is preliminary data.</text>
</comment>
<dbReference type="SUPFAM" id="SSF53901">
    <property type="entry name" value="Thiolase-like"/>
    <property type="match status" value="1"/>
</dbReference>
<dbReference type="InterPro" id="IPR050091">
    <property type="entry name" value="PKS_NRPS_Biosynth_Enz"/>
</dbReference>
<accession>A0A9P1H473</accession>
<keyword evidence="5" id="KW-1185">Reference proteome</keyword>
<name>A0A9P1H473_9PEZI</name>
<dbReference type="Gene3D" id="3.40.47.10">
    <property type="match status" value="1"/>
</dbReference>
<dbReference type="PANTHER" id="PTHR43775:SF46">
    <property type="entry name" value="FUMIGERMIN SYNTHASE"/>
    <property type="match status" value="1"/>
</dbReference>
<feature type="domain" description="Ketosynthase family 3 (KS3)" evidence="3">
    <location>
        <begin position="4"/>
        <end position="169"/>
    </location>
</feature>
<dbReference type="CDD" id="cd00833">
    <property type="entry name" value="PKS"/>
    <property type="match status" value="1"/>
</dbReference>
<dbReference type="EMBL" id="CALLCH030000012">
    <property type="protein sequence ID" value="CAI4215688.1"/>
    <property type="molecule type" value="Genomic_DNA"/>
</dbReference>
<protein>
    <recommendedName>
        <fullName evidence="3">Ketosynthase family 3 (KS3) domain-containing protein</fullName>
    </recommendedName>
</protein>
<dbReference type="SMART" id="SM00825">
    <property type="entry name" value="PKS_KS"/>
    <property type="match status" value="1"/>
</dbReference>
<dbReference type="InterPro" id="IPR020841">
    <property type="entry name" value="PKS_Beta-ketoAc_synthase_dom"/>
</dbReference>
<evidence type="ECO:0000256" key="2">
    <source>
        <dbReference type="ARBA" id="ARBA00022553"/>
    </source>
</evidence>
<reference evidence="4" key="1">
    <citation type="submission" date="2022-11" db="EMBL/GenBank/DDBJ databases">
        <authorList>
            <person name="Scott C."/>
            <person name="Bruce N."/>
        </authorList>
    </citation>
    <scope>NUCLEOTIDE SEQUENCE</scope>
</reference>
<dbReference type="GO" id="GO:0044550">
    <property type="term" value="P:secondary metabolite biosynthetic process"/>
    <property type="evidence" value="ECO:0007669"/>
    <property type="project" value="TreeGrafter"/>
</dbReference>
<organism evidence="4 5">
    <name type="scientific">Parascedosporium putredinis</name>
    <dbReference type="NCBI Taxonomy" id="1442378"/>
    <lineage>
        <taxon>Eukaryota</taxon>
        <taxon>Fungi</taxon>
        <taxon>Dikarya</taxon>
        <taxon>Ascomycota</taxon>
        <taxon>Pezizomycotina</taxon>
        <taxon>Sordariomycetes</taxon>
        <taxon>Hypocreomycetidae</taxon>
        <taxon>Microascales</taxon>
        <taxon>Microascaceae</taxon>
        <taxon>Parascedosporium</taxon>
    </lineage>
</organism>
<evidence type="ECO:0000313" key="4">
    <source>
        <dbReference type="EMBL" id="CAI4215688.1"/>
    </source>
</evidence>
<dbReference type="PROSITE" id="PS52004">
    <property type="entry name" value="KS3_2"/>
    <property type="match status" value="1"/>
</dbReference>
<dbReference type="InterPro" id="IPR014030">
    <property type="entry name" value="Ketoacyl_synth_N"/>
</dbReference>
<dbReference type="Pfam" id="PF00109">
    <property type="entry name" value="ketoacyl-synt"/>
    <property type="match status" value="1"/>
</dbReference>
<evidence type="ECO:0000256" key="1">
    <source>
        <dbReference type="ARBA" id="ARBA00022450"/>
    </source>
</evidence>
<evidence type="ECO:0000313" key="5">
    <source>
        <dbReference type="Proteomes" id="UP000838763"/>
    </source>
</evidence>
<dbReference type="PANTHER" id="PTHR43775">
    <property type="entry name" value="FATTY ACID SYNTHASE"/>
    <property type="match status" value="1"/>
</dbReference>
<proteinExistence type="predicted"/>
<keyword evidence="2" id="KW-0597">Phosphoprotein</keyword>
<dbReference type="AlphaFoldDB" id="A0A9P1H473"/>
<dbReference type="GO" id="GO:0004312">
    <property type="term" value="F:fatty acid synthase activity"/>
    <property type="evidence" value="ECO:0007669"/>
    <property type="project" value="TreeGrafter"/>
</dbReference>
<gene>
    <name evidence="4" type="ORF">PPNO1_LOCUS5395</name>
</gene>
<dbReference type="GO" id="GO:0006633">
    <property type="term" value="P:fatty acid biosynthetic process"/>
    <property type="evidence" value="ECO:0007669"/>
    <property type="project" value="TreeGrafter"/>
</dbReference>
<dbReference type="OrthoDB" id="329835at2759"/>
<keyword evidence="1" id="KW-0596">Phosphopantetheine</keyword>
<sequence>MATEFNTAVCGIGLRLPGGIKDTHDFWELLVNGRDARGPIPSTRYNISGFDDSLGGKGGIKARYGYFLDEDISGLDTSFFSMTRKEVESCDPQQRRLLEVVKECLDDAGEIHYRGRAVGCYVGTFGDDWLLINSKENQHQDGYGYLSTANGDMMLANRVSYEYDFRGPR</sequence>
<evidence type="ECO:0000259" key="3">
    <source>
        <dbReference type="PROSITE" id="PS52004"/>
    </source>
</evidence>
<dbReference type="Proteomes" id="UP000838763">
    <property type="component" value="Unassembled WGS sequence"/>
</dbReference>
<dbReference type="InterPro" id="IPR016039">
    <property type="entry name" value="Thiolase-like"/>
</dbReference>